<feature type="transmembrane region" description="Helical" evidence="1">
    <location>
        <begin position="166"/>
        <end position="185"/>
    </location>
</feature>
<evidence type="ECO:0000313" key="3">
    <source>
        <dbReference type="Proteomes" id="UP001501414"/>
    </source>
</evidence>
<sequence>MSRGPARLAAATGLLFAALFVAALVLMHRAPGLADPDARYAAFQANGGDGILVAVGLYLVPLAGVAFLWHMTAMRALLDTLSPPPSTMAHGLNLLAGVLFVAMLFAGAAAAGAPATASYLGDAAPLAPDVTRALTAVGYGFVFVFAVRGAGMYALTTTTLLRTAGVLPRVVGVLGYLLAAFLLLTASTRPAAALVFPAWVVLVGVSLLAHARRAPSTPVTASAAT</sequence>
<organism evidence="2 3">
    <name type="scientific">Pseudonocardia kongjuensis</name>
    <dbReference type="NCBI Taxonomy" id="102227"/>
    <lineage>
        <taxon>Bacteria</taxon>
        <taxon>Bacillati</taxon>
        <taxon>Actinomycetota</taxon>
        <taxon>Actinomycetes</taxon>
        <taxon>Pseudonocardiales</taxon>
        <taxon>Pseudonocardiaceae</taxon>
        <taxon>Pseudonocardia</taxon>
    </lineage>
</organism>
<protein>
    <recommendedName>
        <fullName evidence="4">DUF4386 family protein</fullName>
    </recommendedName>
</protein>
<feature type="transmembrane region" description="Helical" evidence="1">
    <location>
        <begin position="92"/>
        <end position="113"/>
    </location>
</feature>
<name>A0ABN1XG18_9PSEU</name>
<evidence type="ECO:0008006" key="4">
    <source>
        <dbReference type="Google" id="ProtNLM"/>
    </source>
</evidence>
<evidence type="ECO:0000256" key="1">
    <source>
        <dbReference type="SAM" id="Phobius"/>
    </source>
</evidence>
<dbReference type="EMBL" id="BAAAJK010000001">
    <property type="protein sequence ID" value="GAA1380267.1"/>
    <property type="molecule type" value="Genomic_DNA"/>
</dbReference>
<proteinExistence type="predicted"/>
<feature type="transmembrane region" description="Helical" evidence="1">
    <location>
        <begin position="191"/>
        <end position="209"/>
    </location>
</feature>
<reference evidence="2 3" key="1">
    <citation type="journal article" date="2019" name="Int. J. Syst. Evol. Microbiol.">
        <title>The Global Catalogue of Microorganisms (GCM) 10K type strain sequencing project: providing services to taxonomists for standard genome sequencing and annotation.</title>
        <authorList>
            <consortium name="The Broad Institute Genomics Platform"/>
            <consortium name="The Broad Institute Genome Sequencing Center for Infectious Disease"/>
            <person name="Wu L."/>
            <person name="Ma J."/>
        </authorList>
    </citation>
    <scope>NUCLEOTIDE SEQUENCE [LARGE SCALE GENOMIC DNA]</scope>
    <source>
        <strain evidence="2 3">JCM 11896</strain>
    </source>
</reference>
<dbReference type="RefSeq" id="WP_344017845.1">
    <property type="nucleotide sequence ID" value="NZ_BAAAJK010000001.1"/>
</dbReference>
<comment type="caution">
    <text evidence="2">The sequence shown here is derived from an EMBL/GenBank/DDBJ whole genome shotgun (WGS) entry which is preliminary data.</text>
</comment>
<keyword evidence="1" id="KW-0812">Transmembrane</keyword>
<feature type="transmembrane region" description="Helical" evidence="1">
    <location>
        <begin position="50"/>
        <end position="71"/>
    </location>
</feature>
<gene>
    <name evidence="2" type="ORF">GCM10009613_04310</name>
</gene>
<accession>A0ABN1XG18</accession>
<keyword evidence="1" id="KW-0472">Membrane</keyword>
<keyword evidence="3" id="KW-1185">Reference proteome</keyword>
<dbReference type="Proteomes" id="UP001501414">
    <property type="component" value="Unassembled WGS sequence"/>
</dbReference>
<feature type="transmembrane region" description="Helical" evidence="1">
    <location>
        <begin position="133"/>
        <end position="154"/>
    </location>
</feature>
<evidence type="ECO:0000313" key="2">
    <source>
        <dbReference type="EMBL" id="GAA1380267.1"/>
    </source>
</evidence>
<keyword evidence="1" id="KW-1133">Transmembrane helix</keyword>